<keyword evidence="4" id="KW-0812">Transmembrane</keyword>
<evidence type="ECO:0000256" key="4">
    <source>
        <dbReference type="SAM" id="Phobius"/>
    </source>
</evidence>
<feature type="transmembrane region" description="Helical" evidence="4">
    <location>
        <begin position="14"/>
        <end position="32"/>
    </location>
</feature>
<proteinExistence type="predicted"/>
<feature type="domain" description="Signal transduction histidine kinase subgroup 3 dimerisation and phosphoacceptor" evidence="5">
    <location>
        <begin position="87"/>
        <end position="147"/>
    </location>
</feature>
<name>A0ABR8RZE2_9MICO</name>
<keyword evidence="3" id="KW-0902">Two-component regulatory system</keyword>
<evidence type="ECO:0000313" key="6">
    <source>
        <dbReference type="EMBL" id="MBD7956608.1"/>
    </source>
</evidence>
<keyword evidence="7" id="KW-1185">Reference proteome</keyword>
<dbReference type="Gene3D" id="1.20.5.1930">
    <property type="match status" value="1"/>
</dbReference>
<keyword evidence="2 6" id="KW-0418">Kinase</keyword>
<dbReference type="EMBL" id="JACSQP010000002">
    <property type="protein sequence ID" value="MBD7956608.1"/>
    <property type="molecule type" value="Genomic_DNA"/>
</dbReference>
<protein>
    <submittedName>
        <fullName evidence="6">Sensor histidine kinase</fullName>
    </submittedName>
</protein>
<keyword evidence="4" id="KW-1133">Transmembrane helix</keyword>
<evidence type="ECO:0000256" key="1">
    <source>
        <dbReference type="ARBA" id="ARBA00022679"/>
    </source>
</evidence>
<keyword evidence="4" id="KW-0472">Membrane</keyword>
<evidence type="ECO:0000256" key="3">
    <source>
        <dbReference type="ARBA" id="ARBA00023012"/>
    </source>
</evidence>
<dbReference type="Pfam" id="PF07730">
    <property type="entry name" value="HisKA_3"/>
    <property type="match status" value="1"/>
</dbReference>
<evidence type="ECO:0000256" key="2">
    <source>
        <dbReference type="ARBA" id="ARBA00022777"/>
    </source>
</evidence>
<dbReference type="Proteomes" id="UP000648352">
    <property type="component" value="Unassembled WGS sequence"/>
</dbReference>
<accession>A0ABR8RZE2</accession>
<dbReference type="InterPro" id="IPR011712">
    <property type="entry name" value="Sig_transdc_His_kin_sub3_dim/P"/>
</dbReference>
<dbReference type="Gene3D" id="3.30.565.10">
    <property type="entry name" value="Histidine kinase-like ATPase, C-terminal domain"/>
    <property type="match status" value="1"/>
</dbReference>
<dbReference type="GO" id="GO:0016301">
    <property type="term" value="F:kinase activity"/>
    <property type="evidence" value="ECO:0007669"/>
    <property type="project" value="UniProtKB-KW"/>
</dbReference>
<sequence>MGGMLIVRTLRRKVWIPLLAIGIAALGAATLATRAPTWPLFIAYVVTPLLGTIFIVGVILVSEQAWLIARRLELAKETEADLAVARERVRFAGDLHDIQGHSLHIIKLKAALAGRLIEVDAGRVKAELGDIRTIADETITAARSLAYARHELNLPAEVESTRQLCEAAGLAVETRFDPANGDSAHPLLAQVLREATTNLLRHAHAERVWITASPVSVEVMNDGVTDGARPVLSGLARLRSRLEAVGGELRLEQPPGRFVVAAGIPPASSEGAA</sequence>
<organism evidence="6 7">
    <name type="scientific">Microbacterium pullorum</name>
    <dbReference type="NCBI Taxonomy" id="2762236"/>
    <lineage>
        <taxon>Bacteria</taxon>
        <taxon>Bacillati</taxon>
        <taxon>Actinomycetota</taxon>
        <taxon>Actinomycetes</taxon>
        <taxon>Micrococcales</taxon>
        <taxon>Microbacteriaceae</taxon>
        <taxon>Microbacterium</taxon>
    </lineage>
</organism>
<evidence type="ECO:0000313" key="7">
    <source>
        <dbReference type="Proteomes" id="UP000648352"/>
    </source>
</evidence>
<reference evidence="6 7" key="1">
    <citation type="submission" date="2020-08" db="EMBL/GenBank/DDBJ databases">
        <title>A Genomic Blueprint of the Chicken Gut Microbiome.</title>
        <authorList>
            <person name="Gilroy R."/>
            <person name="Ravi A."/>
            <person name="Getino M."/>
            <person name="Pursley I."/>
            <person name="Horton D.L."/>
            <person name="Alikhan N.-F."/>
            <person name="Baker D."/>
            <person name="Gharbi K."/>
            <person name="Hall N."/>
            <person name="Watson M."/>
            <person name="Adriaenssens E.M."/>
            <person name="Foster-Nyarko E."/>
            <person name="Jarju S."/>
            <person name="Secka A."/>
            <person name="Antonio M."/>
            <person name="Oren A."/>
            <person name="Chaudhuri R."/>
            <person name="La Ragione R.M."/>
            <person name="Hildebrand F."/>
            <person name="Pallen M.J."/>
        </authorList>
    </citation>
    <scope>NUCLEOTIDE SEQUENCE [LARGE SCALE GENOMIC DNA]</scope>
    <source>
        <strain evidence="6 7">Sa4CUA7</strain>
    </source>
</reference>
<evidence type="ECO:0000259" key="5">
    <source>
        <dbReference type="Pfam" id="PF07730"/>
    </source>
</evidence>
<dbReference type="InterPro" id="IPR036890">
    <property type="entry name" value="HATPase_C_sf"/>
</dbReference>
<comment type="caution">
    <text evidence="6">The sequence shown here is derived from an EMBL/GenBank/DDBJ whole genome shotgun (WGS) entry which is preliminary data.</text>
</comment>
<gene>
    <name evidence="6" type="ORF">H9651_03045</name>
</gene>
<feature type="transmembrane region" description="Helical" evidence="4">
    <location>
        <begin position="38"/>
        <end position="61"/>
    </location>
</feature>
<dbReference type="InterPro" id="IPR050482">
    <property type="entry name" value="Sensor_HK_TwoCompSys"/>
</dbReference>
<keyword evidence="1" id="KW-0808">Transferase</keyword>
<dbReference type="PANTHER" id="PTHR24421:SF63">
    <property type="entry name" value="SENSOR HISTIDINE KINASE DESK"/>
    <property type="match status" value="1"/>
</dbReference>
<dbReference type="PANTHER" id="PTHR24421">
    <property type="entry name" value="NITRATE/NITRITE SENSOR PROTEIN NARX-RELATED"/>
    <property type="match status" value="1"/>
</dbReference>